<sequence length="182" mass="21566">YLSTMIERAKQIPLFDERYIQPELIAGYSEEEQREIVSDLKKSIKSKLMRSYALELERFYQEDRIYSHRRVVNTFLNLIYYNKEKVIIKSGERSGKATYDESGWKIDSYELNCNGKSEKQDFSINLKLDHPDLEEKDSVFNVPFSRDDFDETELLDGVHERDGFYDETVYELAQLMDEGLVK</sequence>
<dbReference type="Proteomes" id="UP000053904">
    <property type="component" value="Unassembled WGS sequence"/>
</dbReference>
<organism evidence="1 2">
    <name type="scientific">candidate division WS6 bacterium 34_10</name>
    <dbReference type="NCBI Taxonomy" id="1641389"/>
    <lineage>
        <taxon>Bacteria</taxon>
        <taxon>Candidatus Dojkabacteria</taxon>
    </lineage>
</organism>
<name>A0A101HFA0_9BACT</name>
<dbReference type="AlphaFoldDB" id="A0A101HFA0"/>
<gene>
    <name evidence="1" type="ORF">XD93_1250</name>
</gene>
<evidence type="ECO:0000313" key="2">
    <source>
        <dbReference type="Proteomes" id="UP000053904"/>
    </source>
</evidence>
<proteinExistence type="predicted"/>
<feature type="non-terminal residue" evidence="1">
    <location>
        <position position="1"/>
    </location>
</feature>
<evidence type="ECO:0000313" key="1">
    <source>
        <dbReference type="EMBL" id="KUK75815.1"/>
    </source>
</evidence>
<dbReference type="EMBL" id="LGGO01000262">
    <property type="protein sequence ID" value="KUK75815.1"/>
    <property type="molecule type" value="Genomic_DNA"/>
</dbReference>
<reference evidence="2" key="1">
    <citation type="journal article" date="2015" name="MBio">
        <title>Genome-Resolved Metagenomic Analysis Reveals Roles for Candidate Phyla and Other Microbial Community Members in Biogeochemical Transformations in Oil Reservoirs.</title>
        <authorList>
            <person name="Hu P."/>
            <person name="Tom L."/>
            <person name="Singh A."/>
            <person name="Thomas B.C."/>
            <person name="Baker B.J."/>
            <person name="Piceno Y.M."/>
            <person name="Andersen G.L."/>
            <person name="Banfield J.F."/>
        </authorList>
    </citation>
    <scope>NUCLEOTIDE SEQUENCE [LARGE SCALE GENOMIC DNA]</scope>
</reference>
<comment type="caution">
    <text evidence="1">The sequence shown here is derived from an EMBL/GenBank/DDBJ whole genome shotgun (WGS) entry which is preliminary data.</text>
</comment>
<protein>
    <submittedName>
        <fullName evidence="1">Uncharacterized protein</fullName>
    </submittedName>
</protein>
<accession>A0A101HFA0</accession>